<gene>
    <name evidence="1" type="ORF">G5C60_40965</name>
</gene>
<sequence>MTLWTPTAVGAAAGIQAGMRIWPDGFRVLDGAAPEVTVPMAALAGVRRAES</sequence>
<dbReference type="Proteomes" id="UP000472335">
    <property type="component" value="Unassembled WGS sequence"/>
</dbReference>
<dbReference type="EMBL" id="JAAKZY010000212">
    <property type="protein sequence ID" value="NGO13799.1"/>
    <property type="molecule type" value="Genomic_DNA"/>
</dbReference>
<evidence type="ECO:0000313" key="2">
    <source>
        <dbReference type="Proteomes" id="UP000472335"/>
    </source>
</evidence>
<name>A0A6G4VI63_9ACTN</name>
<dbReference type="AlphaFoldDB" id="A0A6G4VI63"/>
<evidence type="ECO:0000313" key="1">
    <source>
        <dbReference type="EMBL" id="NGO13799.1"/>
    </source>
</evidence>
<keyword evidence="2" id="KW-1185">Reference proteome</keyword>
<accession>A0A6G4VI63</accession>
<reference evidence="1 2" key="1">
    <citation type="submission" date="2020-02" db="EMBL/GenBank/DDBJ databases">
        <title>Whole-genome analyses of novel actinobacteria.</title>
        <authorList>
            <person name="Sahin N."/>
            <person name="Gencbay T."/>
        </authorList>
    </citation>
    <scope>NUCLEOTIDE SEQUENCE [LARGE SCALE GENOMIC DNA]</scope>
    <source>
        <strain evidence="1 2">HC44</strain>
    </source>
</reference>
<dbReference type="RefSeq" id="WP_165267566.1">
    <property type="nucleotide sequence ID" value="NZ_JAAKZY010000212.1"/>
</dbReference>
<comment type="caution">
    <text evidence="1">The sequence shown here is derived from an EMBL/GenBank/DDBJ whole genome shotgun (WGS) entry which is preliminary data.</text>
</comment>
<organism evidence="1 2">
    <name type="scientific">Streptomyces scabichelini</name>
    <dbReference type="NCBI Taxonomy" id="2711217"/>
    <lineage>
        <taxon>Bacteria</taxon>
        <taxon>Bacillati</taxon>
        <taxon>Actinomycetota</taxon>
        <taxon>Actinomycetes</taxon>
        <taxon>Kitasatosporales</taxon>
        <taxon>Streptomycetaceae</taxon>
        <taxon>Streptomyces</taxon>
    </lineage>
</organism>
<protein>
    <submittedName>
        <fullName evidence="1">Uncharacterized protein</fullName>
    </submittedName>
</protein>
<proteinExistence type="predicted"/>